<keyword evidence="2" id="KW-1185">Reference proteome</keyword>
<name>A0ABP4E0U6_9ACTN</name>
<evidence type="ECO:0000313" key="1">
    <source>
        <dbReference type="EMBL" id="GAA1084648.1"/>
    </source>
</evidence>
<proteinExistence type="predicted"/>
<gene>
    <name evidence="1" type="ORF">GCM10009663_30450</name>
</gene>
<organism evidence="1 2">
    <name type="scientific">Kitasatospora arboriphila</name>
    <dbReference type="NCBI Taxonomy" id="258052"/>
    <lineage>
        <taxon>Bacteria</taxon>
        <taxon>Bacillati</taxon>
        <taxon>Actinomycetota</taxon>
        <taxon>Actinomycetes</taxon>
        <taxon>Kitasatosporales</taxon>
        <taxon>Streptomycetaceae</taxon>
        <taxon>Kitasatospora</taxon>
    </lineage>
</organism>
<evidence type="ECO:0000313" key="2">
    <source>
        <dbReference type="Proteomes" id="UP001499987"/>
    </source>
</evidence>
<dbReference type="Proteomes" id="UP001499987">
    <property type="component" value="Unassembled WGS sequence"/>
</dbReference>
<sequence>MGDVTDDPVDDPVEALCVRLHRGLRGEGPLAAADAAALGCALLALGHRGPAVREAVERRPADVPPAEAADLAARLLAEAGFEPGFDLVPERLETLRRALEPVLRDLPGAGGPGARLVVQDAWYPPSAGVVLADGWLHGGGLPVCAGGDPVTAVAAVAAHVQESLMERDRRALPLCPDHGLGLHALRHSDAAVWWCTADGGHPAAAIGRLPRTGRNRDDRPGRRA</sequence>
<accession>A0ABP4E0U6</accession>
<comment type="caution">
    <text evidence="1">The sequence shown here is derived from an EMBL/GenBank/DDBJ whole genome shotgun (WGS) entry which is preliminary data.</text>
</comment>
<reference evidence="2" key="1">
    <citation type="journal article" date="2019" name="Int. J. Syst. Evol. Microbiol.">
        <title>The Global Catalogue of Microorganisms (GCM) 10K type strain sequencing project: providing services to taxonomists for standard genome sequencing and annotation.</title>
        <authorList>
            <consortium name="The Broad Institute Genomics Platform"/>
            <consortium name="The Broad Institute Genome Sequencing Center for Infectious Disease"/>
            <person name="Wu L."/>
            <person name="Ma J."/>
        </authorList>
    </citation>
    <scope>NUCLEOTIDE SEQUENCE [LARGE SCALE GENOMIC DNA]</scope>
    <source>
        <strain evidence="2">JCM 13002</strain>
    </source>
</reference>
<protein>
    <submittedName>
        <fullName evidence="1">Uncharacterized protein</fullName>
    </submittedName>
</protein>
<dbReference type="EMBL" id="BAAALD010000025">
    <property type="protein sequence ID" value="GAA1084648.1"/>
    <property type="molecule type" value="Genomic_DNA"/>
</dbReference>